<proteinExistence type="predicted"/>
<feature type="compositionally biased region" description="Basic and acidic residues" evidence="1">
    <location>
        <begin position="350"/>
        <end position="369"/>
    </location>
</feature>
<keyword evidence="2" id="KW-0812">Transmembrane</keyword>
<evidence type="ECO:0000256" key="2">
    <source>
        <dbReference type="SAM" id="Phobius"/>
    </source>
</evidence>
<protein>
    <submittedName>
        <fullName evidence="3">Uncharacterized protein</fullName>
    </submittedName>
</protein>
<dbReference type="EMBL" id="OB660544">
    <property type="protein sequence ID" value="CAD7225288.1"/>
    <property type="molecule type" value="Genomic_DNA"/>
</dbReference>
<accession>A0A7R8WAC2</accession>
<feature type="compositionally biased region" description="Basic and acidic residues" evidence="1">
    <location>
        <begin position="161"/>
        <end position="177"/>
    </location>
</feature>
<organism evidence="3">
    <name type="scientific">Cyprideis torosa</name>
    <dbReference type="NCBI Taxonomy" id="163714"/>
    <lineage>
        <taxon>Eukaryota</taxon>
        <taxon>Metazoa</taxon>
        <taxon>Ecdysozoa</taxon>
        <taxon>Arthropoda</taxon>
        <taxon>Crustacea</taxon>
        <taxon>Oligostraca</taxon>
        <taxon>Ostracoda</taxon>
        <taxon>Podocopa</taxon>
        <taxon>Podocopida</taxon>
        <taxon>Cytherocopina</taxon>
        <taxon>Cytheroidea</taxon>
        <taxon>Cytherideidae</taxon>
        <taxon>Cyprideis</taxon>
    </lineage>
</organism>
<evidence type="ECO:0000313" key="3">
    <source>
        <dbReference type="EMBL" id="CAD7225288.1"/>
    </source>
</evidence>
<gene>
    <name evidence="3" type="ORF">CTOB1V02_LOCUS3233</name>
</gene>
<name>A0A7R8WAC2_9CRUS</name>
<keyword evidence="2" id="KW-0472">Membrane</keyword>
<reference evidence="3" key="1">
    <citation type="submission" date="2020-11" db="EMBL/GenBank/DDBJ databases">
        <authorList>
            <person name="Tran Van P."/>
        </authorList>
    </citation>
    <scope>NUCLEOTIDE SEQUENCE</scope>
</reference>
<evidence type="ECO:0000256" key="1">
    <source>
        <dbReference type="SAM" id="MobiDB-lite"/>
    </source>
</evidence>
<feature type="region of interest" description="Disordered" evidence="1">
    <location>
        <begin position="137"/>
        <end position="194"/>
    </location>
</feature>
<sequence length="676" mass="77192">MNYSSQVFHGKPRQNSCRVYPFRQRVQKVHYALRTLLNRILCFLIRHASLVTPHFSEFSVKKYRVVKRRRAKMVDKGDTSRRRSSMFFARPSSHSNLAKNVAGIQVSEPSSQMQAHTVHVKELDRLRRHSRIFIPIDPAGDQDYRQTSRRRSSNSSVAHNESPRFSRSKIKDAGDGRRTHRKFPTPKPRSTSKNNRVKIFLDWRESQDLQYEDEKMQNMVYGLTGIGESTLNEAAISPTTLQRCSTGEARDPEDLYESQESFILRTQQRTKAIHQEQRSTVQSTTRKDTTVSFYPINIRPKMGEAATKRAPSGPKKERRKRRYHRDESSSYGRTLGSELQRQRTQRKKDAKKDPEVMGSSHCDDKDGQGDNRPTGNPLSARRWIHSSDDRFHRRSSRLDMSPSEQKMLVLKMTPQAHSLIVQPSVVGIEDEDGEIEYSENLGTGSPVSKQMDRDSRYFSTYDNPTGFVPSEFEDSDRETAGGCPMEKNSYVRTVVHSIKELRPSSRKKNLRFASQWLLQILLPMALCWLYCLIHPKIPSLVVVALLCVPVMALSAVVWKQVNEPEKQRKKLQKTTSSERTQLIWLAQFYALFGLGGLALIRNDFLTLMFTLGFVAISAGMPDPSTASSAAGKSRTRHLTHTIFYGLVLSYLRCLSIDCQVAVLGSNQTTGIRILDT</sequence>
<feature type="transmembrane region" description="Helical" evidence="2">
    <location>
        <begin position="540"/>
        <end position="561"/>
    </location>
</feature>
<dbReference type="AlphaFoldDB" id="A0A7R8WAC2"/>
<keyword evidence="2" id="KW-1133">Transmembrane helix</keyword>
<feature type="region of interest" description="Disordered" evidence="1">
    <location>
        <begin position="268"/>
        <end position="384"/>
    </location>
</feature>
<feature type="transmembrane region" description="Helical" evidence="2">
    <location>
        <begin position="516"/>
        <end position="533"/>
    </location>
</feature>
<feature type="transmembrane region" description="Helical" evidence="2">
    <location>
        <begin position="581"/>
        <end position="600"/>
    </location>
</feature>